<gene>
    <name evidence="14" type="ORF">GM415_14250</name>
</gene>
<evidence type="ECO:0000313" key="14">
    <source>
        <dbReference type="EMBL" id="QGY41236.1"/>
    </source>
</evidence>
<keyword evidence="3" id="KW-0813">Transport</keyword>
<evidence type="ECO:0000313" key="15">
    <source>
        <dbReference type="Proteomes" id="UP000428328"/>
    </source>
</evidence>
<keyword evidence="9 13" id="KW-1133">Transmembrane helix</keyword>
<feature type="transmembrane region" description="Helical" evidence="13">
    <location>
        <begin position="140"/>
        <end position="165"/>
    </location>
</feature>
<proteinExistence type="inferred from homology"/>
<name>A0A6I6JEF8_9BACT</name>
<dbReference type="NCBIfam" id="TIGR00933">
    <property type="entry name" value="2a38"/>
    <property type="match status" value="1"/>
</dbReference>
<evidence type="ECO:0000256" key="1">
    <source>
        <dbReference type="ARBA" id="ARBA00004429"/>
    </source>
</evidence>
<keyword evidence="11 13" id="KW-0472">Membrane</keyword>
<feature type="transmembrane region" description="Helical" evidence="13">
    <location>
        <begin position="77"/>
        <end position="95"/>
    </location>
</feature>
<dbReference type="PROSITE" id="PS51257">
    <property type="entry name" value="PROKAR_LIPOPROTEIN"/>
    <property type="match status" value="1"/>
</dbReference>
<dbReference type="Proteomes" id="UP000428328">
    <property type="component" value="Chromosome"/>
</dbReference>
<evidence type="ECO:0000256" key="8">
    <source>
        <dbReference type="ARBA" id="ARBA00022958"/>
    </source>
</evidence>
<feature type="binding site" evidence="12">
    <location>
        <position position="115"/>
    </location>
    <ligand>
        <name>K(+)</name>
        <dbReference type="ChEBI" id="CHEBI:29103"/>
    </ligand>
</feature>
<feature type="binding site" evidence="12">
    <location>
        <position position="320"/>
    </location>
    <ligand>
        <name>K(+)</name>
        <dbReference type="ChEBI" id="CHEBI:29103"/>
    </ligand>
</feature>
<dbReference type="InterPro" id="IPR003445">
    <property type="entry name" value="Cat_transpt"/>
</dbReference>
<organism evidence="14 15">
    <name type="scientific">Pseudodesulfovibrio cashew</name>
    <dbReference type="NCBI Taxonomy" id="2678688"/>
    <lineage>
        <taxon>Bacteria</taxon>
        <taxon>Pseudomonadati</taxon>
        <taxon>Thermodesulfobacteriota</taxon>
        <taxon>Desulfovibrionia</taxon>
        <taxon>Desulfovibrionales</taxon>
        <taxon>Desulfovibrionaceae</taxon>
    </lineage>
</organism>
<feature type="binding site" evidence="12">
    <location>
        <position position="321"/>
    </location>
    <ligand>
        <name>K(+)</name>
        <dbReference type="ChEBI" id="CHEBI:29103"/>
    </ligand>
</feature>
<evidence type="ECO:0000256" key="7">
    <source>
        <dbReference type="ARBA" id="ARBA00022692"/>
    </source>
</evidence>
<feature type="transmembrane region" description="Helical" evidence="13">
    <location>
        <begin position="395"/>
        <end position="418"/>
    </location>
</feature>
<keyword evidence="5" id="KW-0997">Cell inner membrane</keyword>
<keyword evidence="10" id="KW-0406">Ion transport</keyword>
<feature type="transmembrane region" description="Helical" evidence="13">
    <location>
        <begin position="7"/>
        <end position="30"/>
    </location>
</feature>
<dbReference type="GO" id="GO:0046872">
    <property type="term" value="F:metal ion binding"/>
    <property type="evidence" value="ECO:0007669"/>
    <property type="project" value="UniProtKB-KW"/>
</dbReference>
<evidence type="ECO:0000256" key="13">
    <source>
        <dbReference type="SAM" id="Phobius"/>
    </source>
</evidence>
<comment type="similarity">
    <text evidence="2">Belongs to the TrkH potassium transport family.</text>
</comment>
<feature type="binding site" evidence="12">
    <location>
        <position position="116"/>
    </location>
    <ligand>
        <name>K(+)</name>
        <dbReference type="ChEBI" id="CHEBI:29103"/>
    </ligand>
</feature>
<keyword evidence="15" id="KW-1185">Reference proteome</keyword>
<evidence type="ECO:0000256" key="9">
    <source>
        <dbReference type="ARBA" id="ARBA00022989"/>
    </source>
</evidence>
<keyword evidence="8 12" id="KW-0630">Potassium</keyword>
<evidence type="ECO:0000256" key="12">
    <source>
        <dbReference type="PIRSR" id="PIRSR006247-1"/>
    </source>
</evidence>
<reference evidence="14 15" key="1">
    <citation type="submission" date="2019-11" db="EMBL/GenBank/DDBJ databases">
        <authorList>
            <person name="Zheng R.K."/>
            <person name="Sun C.M."/>
        </authorList>
    </citation>
    <scope>NUCLEOTIDE SEQUENCE [LARGE SCALE GENOMIC DNA]</scope>
    <source>
        <strain evidence="14 15">SRB007</strain>
    </source>
</reference>
<evidence type="ECO:0000256" key="4">
    <source>
        <dbReference type="ARBA" id="ARBA00022475"/>
    </source>
</evidence>
<evidence type="ECO:0000256" key="3">
    <source>
        <dbReference type="ARBA" id="ARBA00022448"/>
    </source>
</evidence>
<evidence type="ECO:0000256" key="11">
    <source>
        <dbReference type="ARBA" id="ARBA00023136"/>
    </source>
</evidence>
<keyword evidence="4" id="KW-1003">Cell membrane</keyword>
<dbReference type="GO" id="GO:0015379">
    <property type="term" value="F:potassium:chloride symporter activity"/>
    <property type="evidence" value="ECO:0007669"/>
    <property type="project" value="InterPro"/>
</dbReference>
<protein>
    <submittedName>
        <fullName evidence="14">TrkH family potassium uptake protein</fullName>
    </submittedName>
</protein>
<sequence>MRWKYVLHVIGALIACVGMTMVFPVAWALYYHDGTASALSLAMAITITSGVVLFFLFRDPEASKSQSVMSHREGMAIVALGWFAAGAFGGLPFYLSGTFDSVVDCVFESLSGFTTTGSSVLADIESIPRPVLFWRSLTHWLGGMGIIVLSLAILPFLGVGGMQLYKAEVPGPAPDKLKPRIKDTAMTLWKVYLLFSLVETILLMLGGMDFFDSLCHTFGTMATGGFSTMNTSVAAFDSAYIDYIITVFMLIAGINFTLHYALLKWRPREMIKDPEFRVFVAMVAVFIAVISVAVYIGGNYDNTADAVRYTSFQVASILTTTGFATADYELWPGIAQAILLFCMFIGGCAGSTGGGMKVMRMMLLVKHSYKELFRLIHPRSVNRVKMGKIVVQDDVLSGVWGFFVLWIGLFVLAGFAVAATGVDVVTSFASSLACIGNIGPGIGGVGPTDNFAWMPDTAKWVLTFCMVLGRLEIYTVIILFVPEFWRK</sequence>
<dbReference type="GO" id="GO:0005886">
    <property type="term" value="C:plasma membrane"/>
    <property type="evidence" value="ECO:0007669"/>
    <property type="project" value="UniProtKB-SubCell"/>
</dbReference>
<feature type="transmembrane region" description="Helical" evidence="13">
    <location>
        <begin position="186"/>
        <end position="205"/>
    </location>
</feature>
<accession>A0A6I6JEF8</accession>
<feature type="transmembrane region" description="Helical" evidence="13">
    <location>
        <begin position="275"/>
        <end position="296"/>
    </location>
</feature>
<evidence type="ECO:0000256" key="6">
    <source>
        <dbReference type="ARBA" id="ARBA00022538"/>
    </source>
</evidence>
<evidence type="ECO:0000256" key="10">
    <source>
        <dbReference type="ARBA" id="ARBA00023065"/>
    </source>
</evidence>
<dbReference type="AlphaFoldDB" id="A0A6I6JEF8"/>
<feature type="transmembrane region" description="Helical" evidence="13">
    <location>
        <begin position="240"/>
        <end position="263"/>
    </location>
</feature>
<feature type="transmembrane region" description="Helical" evidence="13">
    <location>
        <begin position="334"/>
        <end position="356"/>
    </location>
</feature>
<dbReference type="EMBL" id="CP046400">
    <property type="protein sequence ID" value="QGY41236.1"/>
    <property type="molecule type" value="Genomic_DNA"/>
</dbReference>
<keyword evidence="6" id="KW-0633">Potassium transport</keyword>
<dbReference type="RefSeq" id="WP_158949300.1">
    <property type="nucleotide sequence ID" value="NZ_CP046400.1"/>
</dbReference>
<dbReference type="PIRSF" id="PIRSF006247">
    <property type="entry name" value="TrkH"/>
    <property type="match status" value="1"/>
</dbReference>
<feature type="transmembrane region" description="Helical" evidence="13">
    <location>
        <begin position="460"/>
        <end position="481"/>
    </location>
</feature>
<feature type="transmembrane region" description="Helical" evidence="13">
    <location>
        <begin position="36"/>
        <end position="57"/>
    </location>
</feature>
<dbReference type="InterPro" id="IPR004772">
    <property type="entry name" value="TrkH"/>
</dbReference>
<keyword evidence="7 13" id="KW-0812">Transmembrane</keyword>
<dbReference type="Pfam" id="PF02386">
    <property type="entry name" value="TrkH"/>
    <property type="match status" value="1"/>
</dbReference>
<feature type="binding site" evidence="12">
    <location>
        <position position="224"/>
    </location>
    <ligand>
        <name>K(+)</name>
        <dbReference type="ChEBI" id="CHEBI:29103"/>
    </ligand>
</feature>
<keyword evidence="12" id="KW-0479">Metal-binding</keyword>
<evidence type="ECO:0000256" key="2">
    <source>
        <dbReference type="ARBA" id="ARBA00009137"/>
    </source>
</evidence>
<evidence type="ECO:0000256" key="5">
    <source>
        <dbReference type="ARBA" id="ARBA00022519"/>
    </source>
</evidence>
<comment type="subcellular location">
    <subcellularLocation>
        <location evidence="1">Cell inner membrane</location>
        <topology evidence="1">Multi-pass membrane protein</topology>
    </subcellularLocation>
</comment>
<feature type="binding site" evidence="12">
    <location>
        <position position="437"/>
    </location>
    <ligand>
        <name>K(+)</name>
        <dbReference type="ChEBI" id="CHEBI:29103"/>
    </ligand>
</feature>
<dbReference type="PANTHER" id="PTHR32024">
    <property type="entry name" value="TRK SYSTEM POTASSIUM UPTAKE PROTEIN TRKG-RELATED"/>
    <property type="match status" value="1"/>
</dbReference>
<dbReference type="KEGG" id="psel:GM415_14250"/>
<dbReference type="PANTHER" id="PTHR32024:SF2">
    <property type="entry name" value="TRK SYSTEM POTASSIUM UPTAKE PROTEIN TRKG-RELATED"/>
    <property type="match status" value="1"/>
</dbReference>